<dbReference type="SUPFAM" id="SSF51735">
    <property type="entry name" value="NAD(P)-binding Rossmann-fold domains"/>
    <property type="match status" value="1"/>
</dbReference>
<dbReference type="PANTHER" id="PTHR44013:SF1">
    <property type="entry name" value="ZINC-TYPE ALCOHOL DEHYDROGENASE-LIKE PROTEIN C16A3.02C"/>
    <property type="match status" value="1"/>
</dbReference>
<dbReference type="OMA" id="SGGCGIF"/>
<dbReference type="CDD" id="cd08267">
    <property type="entry name" value="MDR1"/>
    <property type="match status" value="1"/>
</dbReference>
<dbReference type="Pfam" id="PF13602">
    <property type="entry name" value="ADH_zinc_N_2"/>
    <property type="match status" value="1"/>
</dbReference>
<organism evidence="1 2">
    <name type="scientific">Bacillus mycoides</name>
    <dbReference type="NCBI Taxonomy" id="1405"/>
    <lineage>
        <taxon>Bacteria</taxon>
        <taxon>Bacillati</taxon>
        <taxon>Bacillota</taxon>
        <taxon>Bacilli</taxon>
        <taxon>Bacillales</taxon>
        <taxon>Bacillaceae</taxon>
        <taxon>Bacillus</taxon>
        <taxon>Bacillus cereus group</taxon>
    </lineage>
</organism>
<dbReference type="Proteomes" id="UP000437562">
    <property type="component" value="Unassembled WGS sequence"/>
</dbReference>
<reference evidence="1 2" key="1">
    <citation type="submission" date="2019-10" db="EMBL/GenBank/DDBJ databases">
        <authorList>
            <person name="Karimi E."/>
        </authorList>
    </citation>
    <scope>NUCLEOTIDE SEQUENCE [LARGE SCALE GENOMIC DNA]</scope>
    <source>
        <strain evidence="1">Bacillus sp. 71</strain>
    </source>
</reference>
<proteinExistence type="predicted"/>
<dbReference type="InterPro" id="IPR020843">
    <property type="entry name" value="ER"/>
</dbReference>
<dbReference type="InterPro" id="IPR036291">
    <property type="entry name" value="NAD(P)-bd_dom_sf"/>
</dbReference>
<dbReference type="GO" id="GO:0016491">
    <property type="term" value="F:oxidoreductase activity"/>
    <property type="evidence" value="ECO:0007669"/>
    <property type="project" value="InterPro"/>
</dbReference>
<sequence>MKAIVYTKYGLPDVLQLKEIEKPTPKDNEILVKIKATTVTAGDIRSRSFTVPSSVWLPARIALGFKQPKKQILGMELAGEVEAVGKDVTRFKKGDQVFAATQVNFGSYAEYICLPEGGAVCMKPSNISYEEAAAIPIGARTALFFLRKANVQSGQNILIYGASGSVGSYAVQISKYFGATVTGVCSSSNLELVKSLGADEVIDYTTKNFSTTDETYDVIFEAVNRSSFSECIKMLKEDGTYINIVEPLPSAQMLWTKLTSRVKLILSQNAPETSEALNFLKKLVENGKIKVVIDRQYTFEEIIEAHIYVEKGHKKGNVVITMEHNDDSK</sequence>
<dbReference type="Pfam" id="PF08240">
    <property type="entry name" value="ADH_N"/>
    <property type="match status" value="1"/>
</dbReference>
<dbReference type="RefSeq" id="WP_002140466.1">
    <property type="nucleotide sequence ID" value="NZ_CP009746.1"/>
</dbReference>
<protein>
    <submittedName>
        <fullName evidence="1">Uncharacterized protein</fullName>
    </submittedName>
</protein>
<dbReference type="Gene3D" id="3.90.180.10">
    <property type="entry name" value="Medium-chain alcohol dehydrogenases, catalytic domain"/>
    <property type="match status" value="1"/>
</dbReference>
<dbReference type="AlphaFoldDB" id="A0A0A0WSG9"/>
<dbReference type="Gene3D" id="3.40.50.720">
    <property type="entry name" value="NAD(P)-binding Rossmann-like Domain"/>
    <property type="match status" value="1"/>
</dbReference>
<dbReference type="InterPro" id="IPR011032">
    <property type="entry name" value="GroES-like_sf"/>
</dbReference>
<name>A0A0A0WSG9_BACMY</name>
<accession>A0A0A0WSG9</accession>
<dbReference type="SUPFAM" id="SSF50129">
    <property type="entry name" value="GroES-like"/>
    <property type="match status" value="1"/>
</dbReference>
<accession>A0A653MB79</accession>
<gene>
    <name evidence="1" type="ORF">BACI71_10252</name>
</gene>
<dbReference type="InterPro" id="IPR013154">
    <property type="entry name" value="ADH-like_N"/>
</dbReference>
<dbReference type="InterPro" id="IPR052733">
    <property type="entry name" value="Chloroplast_QOR"/>
</dbReference>
<evidence type="ECO:0000313" key="2">
    <source>
        <dbReference type="Proteomes" id="UP000437562"/>
    </source>
</evidence>
<dbReference type="PANTHER" id="PTHR44013">
    <property type="entry name" value="ZINC-TYPE ALCOHOL DEHYDROGENASE-LIKE PROTEIN C16A3.02C"/>
    <property type="match status" value="1"/>
</dbReference>
<dbReference type="KEGG" id="bww:bwei_4214"/>
<dbReference type="EMBL" id="CABWMC010000001">
    <property type="protein sequence ID" value="VXB02287.1"/>
    <property type="molecule type" value="Genomic_DNA"/>
</dbReference>
<dbReference type="SMART" id="SM00829">
    <property type="entry name" value="PKS_ER"/>
    <property type="match status" value="1"/>
</dbReference>
<evidence type="ECO:0000313" key="1">
    <source>
        <dbReference type="EMBL" id="VXB02287.1"/>
    </source>
</evidence>